<evidence type="ECO:0008006" key="3">
    <source>
        <dbReference type="Google" id="ProtNLM"/>
    </source>
</evidence>
<evidence type="ECO:0000313" key="2">
    <source>
        <dbReference type="Proteomes" id="UP000255129"/>
    </source>
</evidence>
<sequence>MDNNASKPTTDRDNSSMPRQISGAEFNYKLRDPQNNQAHTESFIRDGVVNVDLPGYVIPKGYRLVKSLKKEQYRLLSTDGIPETVYLLELRFRPDIIFGETTCTQIKVWRTVSHLHQTNIGDLPRIFFIHLLDSHSIMVTDEEHTRDGQRFWEIMISWAFHQDYYIYASDGTIEDRPLTQIQNEAEFFSQWVNQLWGTDIDVYTHKLVVISKYPLL</sequence>
<gene>
    <name evidence="1" type="ORF">NCTC12026_02152</name>
</gene>
<name>A0A379G4E3_9GAMM</name>
<dbReference type="AlphaFoldDB" id="A0A379G4E3"/>
<dbReference type="Proteomes" id="UP000255129">
    <property type="component" value="Unassembled WGS sequence"/>
</dbReference>
<organism evidence="1 2">
    <name type="scientific">Providencia rustigianii</name>
    <dbReference type="NCBI Taxonomy" id="158850"/>
    <lineage>
        <taxon>Bacteria</taxon>
        <taxon>Pseudomonadati</taxon>
        <taxon>Pseudomonadota</taxon>
        <taxon>Gammaproteobacteria</taxon>
        <taxon>Enterobacterales</taxon>
        <taxon>Morganellaceae</taxon>
        <taxon>Providencia</taxon>
    </lineage>
</organism>
<proteinExistence type="predicted"/>
<accession>A0A379G4E3</accession>
<dbReference type="EMBL" id="UGUA01000002">
    <property type="protein sequence ID" value="SUC35752.1"/>
    <property type="molecule type" value="Genomic_DNA"/>
</dbReference>
<evidence type="ECO:0000313" key="1">
    <source>
        <dbReference type="EMBL" id="SUC35752.1"/>
    </source>
</evidence>
<protein>
    <recommendedName>
        <fullName evidence="3">Phage protein</fullName>
    </recommendedName>
</protein>
<reference evidence="1 2" key="1">
    <citation type="submission" date="2018-06" db="EMBL/GenBank/DDBJ databases">
        <authorList>
            <consortium name="Pathogen Informatics"/>
            <person name="Doyle S."/>
        </authorList>
    </citation>
    <scope>NUCLEOTIDE SEQUENCE [LARGE SCALE GENOMIC DNA]</scope>
    <source>
        <strain evidence="1 2">NCTC12026</strain>
    </source>
</reference>